<keyword evidence="2" id="KW-1185">Reference proteome</keyword>
<dbReference type="AlphaFoldDB" id="A0A5A7QS10"/>
<evidence type="ECO:0000313" key="2">
    <source>
        <dbReference type="Proteomes" id="UP000325081"/>
    </source>
</evidence>
<reference evidence="2" key="1">
    <citation type="journal article" date="2019" name="Curr. Biol.">
        <title>Genome Sequence of Striga asiatica Provides Insight into the Evolution of Plant Parasitism.</title>
        <authorList>
            <person name="Yoshida S."/>
            <person name="Kim S."/>
            <person name="Wafula E.K."/>
            <person name="Tanskanen J."/>
            <person name="Kim Y.M."/>
            <person name="Honaas L."/>
            <person name="Yang Z."/>
            <person name="Spallek T."/>
            <person name="Conn C.E."/>
            <person name="Ichihashi Y."/>
            <person name="Cheong K."/>
            <person name="Cui S."/>
            <person name="Der J.P."/>
            <person name="Gundlach H."/>
            <person name="Jiao Y."/>
            <person name="Hori C."/>
            <person name="Ishida J.K."/>
            <person name="Kasahara H."/>
            <person name="Kiba T."/>
            <person name="Kim M.S."/>
            <person name="Koo N."/>
            <person name="Laohavisit A."/>
            <person name="Lee Y.H."/>
            <person name="Lumba S."/>
            <person name="McCourt P."/>
            <person name="Mortimer J.C."/>
            <person name="Mutuku J.M."/>
            <person name="Nomura T."/>
            <person name="Sasaki-Sekimoto Y."/>
            <person name="Seto Y."/>
            <person name="Wang Y."/>
            <person name="Wakatake T."/>
            <person name="Sakakibara H."/>
            <person name="Demura T."/>
            <person name="Yamaguchi S."/>
            <person name="Yoneyama K."/>
            <person name="Manabe R.I."/>
            <person name="Nelson D.C."/>
            <person name="Schulman A.H."/>
            <person name="Timko M.P."/>
            <person name="dePamphilis C.W."/>
            <person name="Choi D."/>
            <person name="Shirasu K."/>
        </authorList>
    </citation>
    <scope>NUCLEOTIDE SEQUENCE [LARGE SCALE GENOMIC DNA]</scope>
    <source>
        <strain evidence="2">cv. UVA1</strain>
    </source>
</reference>
<protein>
    <submittedName>
        <fullName evidence="1">Cytochrome b-c1 complex</fullName>
    </submittedName>
</protein>
<sequence>MKKVNPIPYSGEKRVPFNNPRQGMHYAYHHQSLNRLANHAHLRPQSRTRGKQDSSCQTVMTLLDPIQQRIRQIRKKTIPDLFPPLPPEWLSALPPVLPPNKRAATDLTPVLAPELDDGWNGVSFGFSLR</sequence>
<gene>
    <name evidence="1" type="ORF">STAS_24292</name>
</gene>
<accession>A0A5A7QS10</accession>
<name>A0A5A7QS10_STRAF</name>
<dbReference type="EMBL" id="BKCP01007760">
    <property type="protein sequence ID" value="GER47207.1"/>
    <property type="molecule type" value="Genomic_DNA"/>
</dbReference>
<organism evidence="1 2">
    <name type="scientific">Striga asiatica</name>
    <name type="common">Asiatic witchweed</name>
    <name type="synonym">Buchnera asiatica</name>
    <dbReference type="NCBI Taxonomy" id="4170"/>
    <lineage>
        <taxon>Eukaryota</taxon>
        <taxon>Viridiplantae</taxon>
        <taxon>Streptophyta</taxon>
        <taxon>Embryophyta</taxon>
        <taxon>Tracheophyta</taxon>
        <taxon>Spermatophyta</taxon>
        <taxon>Magnoliopsida</taxon>
        <taxon>eudicotyledons</taxon>
        <taxon>Gunneridae</taxon>
        <taxon>Pentapetalae</taxon>
        <taxon>asterids</taxon>
        <taxon>lamiids</taxon>
        <taxon>Lamiales</taxon>
        <taxon>Orobanchaceae</taxon>
        <taxon>Buchnereae</taxon>
        <taxon>Striga</taxon>
    </lineage>
</organism>
<dbReference type="Proteomes" id="UP000325081">
    <property type="component" value="Unassembled WGS sequence"/>
</dbReference>
<comment type="caution">
    <text evidence="1">The sequence shown here is derived from an EMBL/GenBank/DDBJ whole genome shotgun (WGS) entry which is preliminary data.</text>
</comment>
<proteinExistence type="predicted"/>
<evidence type="ECO:0000313" key="1">
    <source>
        <dbReference type="EMBL" id="GER47207.1"/>
    </source>
</evidence>